<feature type="region of interest" description="Disordered" evidence="1">
    <location>
        <begin position="3906"/>
        <end position="3925"/>
    </location>
</feature>
<name>A0ABU6A853_9PSEU</name>
<feature type="compositionally biased region" description="Low complexity" evidence="1">
    <location>
        <begin position="383"/>
        <end position="408"/>
    </location>
</feature>
<feature type="compositionally biased region" description="Polar residues" evidence="1">
    <location>
        <begin position="753"/>
        <end position="767"/>
    </location>
</feature>
<feature type="region of interest" description="Disordered" evidence="1">
    <location>
        <begin position="2428"/>
        <end position="2450"/>
    </location>
</feature>
<accession>A0ABU6A853</accession>
<evidence type="ECO:0000313" key="4">
    <source>
        <dbReference type="Proteomes" id="UP001327093"/>
    </source>
</evidence>
<dbReference type="Proteomes" id="UP001327093">
    <property type="component" value="Unassembled WGS sequence"/>
</dbReference>
<feature type="compositionally biased region" description="Low complexity" evidence="1">
    <location>
        <begin position="3180"/>
        <end position="3189"/>
    </location>
</feature>
<feature type="compositionally biased region" description="Polar residues" evidence="1">
    <location>
        <begin position="1212"/>
        <end position="1234"/>
    </location>
</feature>
<feature type="region of interest" description="Disordered" evidence="1">
    <location>
        <begin position="1131"/>
        <end position="1152"/>
    </location>
</feature>
<feature type="compositionally biased region" description="Polar residues" evidence="1">
    <location>
        <begin position="1132"/>
        <end position="1141"/>
    </location>
</feature>
<feature type="compositionally biased region" description="Polar residues" evidence="1">
    <location>
        <begin position="1883"/>
        <end position="1904"/>
    </location>
</feature>
<comment type="caution">
    <text evidence="3">The sequence shown here is derived from an EMBL/GenBank/DDBJ whole genome shotgun (WGS) entry which is preliminary data.</text>
</comment>
<keyword evidence="4" id="KW-1185">Reference proteome</keyword>
<evidence type="ECO:0000256" key="1">
    <source>
        <dbReference type="SAM" id="MobiDB-lite"/>
    </source>
</evidence>
<feature type="compositionally biased region" description="Polar residues" evidence="1">
    <location>
        <begin position="646"/>
        <end position="711"/>
    </location>
</feature>
<protein>
    <recommendedName>
        <fullName evidence="2">Outer membrane channel protein CpnT-like N-terminal domain-containing protein</fullName>
    </recommendedName>
</protein>
<evidence type="ECO:0000313" key="3">
    <source>
        <dbReference type="EMBL" id="MEB3367693.1"/>
    </source>
</evidence>
<dbReference type="Pfam" id="PF25547">
    <property type="entry name" value="WXG100_2"/>
    <property type="match status" value="1"/>
</dbReference>
<feature type="compositionally biased region" description="Polar residues" evidence="1">
    <location>
        <begin position="557"/>
        <end position="591"/>
    </location>
</feature>
<feature type="compositionally biased region" description="Basic and acidic residues" evidence="1">
    <location>
        <begin position="1410"/>
        <end position="1432"/>
    </location>
</feature>
<feature type="compositionally biased region" description="Gly residues" evidence="1">
    <location>
        <begin position="424"/>
        <end position="438"/>
    </location>
</feature>
<feature type="compositionally biased region" description="Polar residues" evidence="1">
    <location>
        <begin position="441"/>
        <end position="460"/>
    </location>
</feature>
<feature type="region of interest" description="Disordered" evidence="1">
    <location>
        <begin position="1874"/>
        <end position="1909"/>
    </location>
</feature>
<dbReference type="Pfam" id="PF02917">
    <property type="entry name" value="Pertussis_S1"/>
    <property type="match status" value="2"/>
</dbReference>
<feature type="compositionally biased region" description="Low complexity" evidence="1">
    <location>
        <begin position="768"/>
        <end position="821"/>
    </location>
</feature>
<feature type="region of interest" description="Disordered" evidence="1">
    <location>
        <begin position="2546"/>
        <end position="2589"/>
    </location>
</feature>
<feature type="compositionally biased region" description="Basic and acidic residues" evidence="1">
    <location>
        <begin position="3851"/>
        <end position="3863"/>
    </location>
</feature>
<feature type="region of interest" description="Disordered" evidence="1">
    <location>
        <begin position="3127"/>
        <end position="3241"/>
    </location>
</feature>
<feature type="compositionally biased region" description="Polar residues" evidence="1">
    <location>
        <begin position="474"/>
        <end position="497"/>
    </location>
</feature>
<feature type="region of interest" description="Disordered" evidence="1">
    <location>
        <begin position="2469"/>
        <end position="2498"/>
    </location>
</feature>
<feature type="compositionally biased region" description="Low complexity" evidence="1">
    <location>
        <begin position="625"/>
        <end position="645"/>
    </location>
</feature>
<feature type="region of interest" description="Disordered" evidence="1">
    <location>
        <begin position="3374"/>
        <end position="3512"/>
    </location>
</feature>
<feature type="region of interest" description="Disordered" evidence="1">
    <location>
        <begin position="2680"/>
        <end position="2715"/>
    </location>
</feature>
<feature type="region of interest" description="Disordered" evidence="1">
    <location>
        <begin position="1188"/>
        <end position="1241"/>
    </location>
</feature>
<feature type="compositionally biased region" description="Basic and acidic residues" evidence="1">
    <location>
        <begin position="3578"/>
        <end position="3587"/>
    </location>
</feature>
<organism evidence="3 4">
    <name type="scientific">Saccharopolyspora mangrovi</name>
    <dbReference type="NCBI Taxonomy" id="3082379"/>
    <lineage>
        <taxon>Bacteria</taxon>
        <taxon>Bacillati</taxon>
        <taxon>Actinomycetota</taxon>
        <taxon>Actinomycetes</taxon>
        <taxon>Pseudonocardiales</taxon>
        <taxon>Pseudonocardiaceae</taxon>
        <taxon>Saccharopolyspora</taxon>
    </lineage>
</organism>
<dbReference type="SUPFAM" id="SSF56399">
    <property type="entry name" value="ADP-ribosylation"/>
    <property type="match status" value="2"/>
</dbReference>
<dbReference type="InterPro" id="IPR057746">
    <property type="entry name" value="CpnT-like_N"/>
</dbReference>
<feature type="region of interest" description="Disordered" evidence="1">
    <location>
        <begin position="4063"/>
        <end position="4129"/>
    </location>
</feature>
<dbReference type="EMBL" id="JAWLNX010000005">
    <property type="protein sequence ID" value="MEB3367693.1"/>
    <property type="molecule type" value="Genomic_DNA"/>
</dbReference>
<dbReference type="InterPro" id="IPR003898">
    <property type="entry name" value="Borpert_toxA"/>
</dbReference>
<feature type="compositionally biased region" description="Polar residues" evidence="1">
    <location>
        <begin position="833"/>
        <end position="856"/>
    </location>
</feature>
<dbReference type="Gene3D" id="3.90.210.10">
    <property type="entry name" value="Heat-Labile Enterotoxin, subunit A"/>
    <property type="match status" value="2"/>
</dbReference>
<proteinExistence type="predicted"/>
<feature type="compositionally biased region" description="Polar residues" evidence="1">
    <location>
        <begin position="3375"/>
        <end position="3385"/>
    </location>
</feature>
<gene>
    <name evidence="3" type="ORF">R4I43_09750</name>
</gene>
<feature type="compositionally biased region" description="Polar residues" evidence="1">
    <location>
        <begin position="2438"/>
        <end position="2447"/>
    </location>
</feature>
<feature type="region of interest" description="Disordered" evidence="1">
    <location>
        <begin position="1068"/>
        <end position="1093"/>
    </location>
</feature>
<feature type="region of interest" description="Disordered" evidence="1">
    <location>
        <begin position="2042"/>
        <end position="2070"/>
    </location>
</feature>
<feature type="compositionally biased region" description="Polar residues" evidence="1">
    <location>
        <begin position="2476"/>
        <end position="2491"/>
    </location>
</feature>
<feature type="region of interest" description="Disordered" evidence="1">
    <location>
        <begin position="368"/>
        <end position="408"/>
    </location>
</feature>
<evidence type="ECO:0000259" key="2">
    <source>
        <dbReference type="Pfam" id="PF25547"/>
    </source>
</evidence>
<reference evidence="3 4" key="1">
    <citation type="submission" date="2023-10" db="EMBL/GenBank/DDBJ databases">
        <title>Saccharopolyspora sp. nov., isolated from mangrove soil.</title>
        <authorList>
            <person name="Lu Y."/>
            <person name="Liu W."/>
        </authorList>
    </citation>
    <scope>NUCLEOTIDE SEQUENCE [LARGE SCALE GENOMIC DNA]</scope>
    <source>
        <strain evidence="3 4">S2-29</strain>
    </source>
</reference>
<feature type="compositionally biased region" description="Low complexity" evidence="1">
    <location>
        <begin position="3197"/>
        <end position="3212"/>
    </location>
</feature>
<sequence length="4129" mass="441730">MVPEEVGNLFMVLTGEKWPQINEDQLRKLSESWRNTANRLRGELTPELAQAIKLIRSEFYGKAAMRFADRMAPYVESNGYIETAATGYEQIAGFLKQLSVQTEYVKLVSLLSLIELLAEIAWAIAMAGPTFGASMAWLAGRYAIVRFLLKNIWGRLLMRVIQAQIFGIAFQVAIDAAAQGIQMARGTRDDWDEDATKQAAAVGAVGGALALPFAALGGAMGNMLAKGLVKGIGDQVDNDILKAAAEAAAKNFADDFPKAPSLAKFATQVSNHMNTHVARDLGAHTPGNYAGMTLKGMWAEKFGRGLADAVEEGLHEFFTEGLYSAMTGKGFQANPYSFTAGMSADLAGSLGSVIGAGMYGNLTPGSGENPFLAAQREGDGGDSDTSPLLDGDGDLDTSGIDGDAEGISGDGVVAGAAGGLGGASGSGNTGGGDRGVGGAANPSSLGQSQSQVPGQSNRASGGSGNKFEAGPAAQSGNGSITESQTQVPSQPGSETGSENGGPAETVSVGAGGGQGSVGTGGPEVASGQGSSSNGDASPGLSPSNSSEPDISPGVPTAGQQSPISSTSDSMIGQGDPQSPTGQVFGGQSSSPEVGAQAPVGAGGQQTSPSVPGDVASPAAQDAGTNPAQPLPQNNAPQQDPAAPQQSTSDADVIASTTPDTAAQQFGQDGAGTQQSSTTVGSGAQVNQPGQVESGPTQQAPQSQADPGQVQQDPADDASSGTSDSQAQQRDQSQRGETEQSAQSTGTGAPPVQQPVNGMPSTGQTGPEPTSSTSQASTTSAAQQSQNQSPSNSNPSNTRGGTTNGGASSTASPSAAEVTATSQTAVPEIPGTPTPENSDATVAVDSSGNAVDTSQSRPDGAVDAQRSQDQDAAQHQQSTQDQGQAQDSNDQRPVQDSNDRSTSQQDQDRTDTDTAANDDIFAALDQDAPLDLTLTDPSQVTSPPVLPETARAADSFAADMTAQVEETPRPAELTRDGIISGNSRLLPSDGVWSPGRDAPLAANIASKIDVDPTVQAGLRQQFQHLVNTRGELGLLQILASGRSFQVPTRDGAQSVHVRMDPGTVAPVAASETEVHNTPSQSSKHEGASRSISNHAVSRKLRQNVVVGWVDSAIEVAATSLNLRVMPFLGWGESRTSSVSDKTGNTRERTAKLGGHHKAFDVNFEVQWESDGNRGSSRFDPTVRLAYPETVLEKPRPAPAPAGTNPTTTAPAVQASQNDQQTSTHPQDQDSTTQNTPAPRAPVPVPAEVQQLIANLDGYAGIGRLNRNVMSNLPDWAKKDTTLSGGIADKVDSSQFVEETSEGLVNGIDISQRTTYPKWLRMPGKNWSKHPQVKVKVEPQVRGFEKVGDPQPIRTGEILRNTKDTGVSNSIGSRAIGGIRLRGLFTSGEAKIDGNISPLQVGPIGVLSLTSSRKESQTGREAGTNKDKSLESDGAQRYRIDLSLAAEITSRPGGKAESDPVAVTPTDGATYVWVRNEDVPEFEQVLNDALNPGGTPATATPTAVPDAEQRERIRTVIDGEGMFKNVVRVRGTEQLRDQARQHIQQRLTALGADPGTVDWNQVNRDLSGLGPYKVMTKFDDLTGDGKPVTVDVTAGGRKFSFELTGGLGEVTGRRTLDNDVKFSATRKRGSGWKTGFKTSLGVGALLAVMARTTIRPSGYGANSYVGGIGGLGGSWTRGKSSGHGDSLESEQRIKYEGKADRITRDIAWDLKATDTSARNPFSRKTPATTMQVLGQADYRVASFMLDADAGWHPGDPEPTAGRGLDDGNRVDMNNTAVISVVDLYDKANQAFHEMQRDAARSAKEGKFERFRRWIAHGGSTDPRHSDPAHLLDVDPQWWKTRLPGMFHTPQVRDEGPHAGWFFDRVQRGAFEMRVHNERPLGPVPGNSTWETTNKTGMSVSDGTSRGTEGEIGLNFWGSMADAGAGVSMSTGHGNDDSLSGSTKASSQVKAPMQLYTGDLVLKVRADAWQQLFGQPNHRWDAISPYPTGAQSDSVEIVVPDGLLYAKPQNPVTTHPDARLTEDLPLLRDLGKGLDRSVVVSGFTRDAPDATAQNQDTTHDQDGQAQQRETPERLSDDAIRALYHAAPELFPGWTPGSGRPAPLFDATNALRALDNPADVREMLNGGWQRTMFRSRWFGSHYYTFTATAEQQPGAEIIDRGDAETGGYVETLGVRGRGEDSSRGVATALSLTAWPIVPTTEAGGTAAPMPVAGWSAESSAEQANEVDTFRQDRSDTGNHVGVRAPVEVNFTVHKFRVPPLLLSTFTEGAVGSSAYRNPELREVTLPPQLSQTRGEVDLNLPEFLLDQPANHTPAGTGRDITGAARQTPSFQLAKSTRDPQLTQQTVDAIVDARGHKDLVNRWFGAGTPNRGKIDALFSPDMIVPNIGADRQLLSDDGHTSTFRVHDRFLAVDYEVQVKARLTDPRFMHSWTEAQHEEKHGQESGQTSSEANTRGADAGFGMMAIHNANWSNAENSASRAVSDSDTSTAALEQSHNTRTRQQEWRRYTAIPHYDVVIRSKPHFSPFWSEHRREGANGFTGTTVEFDVRDGEHAPFETPPLTAPATTPNSDQAPAPQDVADREPAGTAQDPEQAAQQVQVLEDQLAELNSQHGKLINRLNGIADAVRAMSELHLDGGPRPDARQVEIIHRAAAEVTAPDVEKLDQVGRQIAENELALHDLRRENTDLAPSAPPNAVQDNGIRPDETRTDGRGRHFDRSGNLLEQGQDGQWRKQKYFALPWLDDHTMVLGVTPETNPYTGQPNRMAGFPAAPGGNAQQRHITDDGDVVGGALSDQISSDLHGNYRLSGHDGPARSAPGSGNSKSDAHFVPAALERTGQPRQPTANTQETGRSVEIDVRSLGVTQQNTDREILAAVAYSTGIDDFGSRRAEEFFADPASAQIAESIRDRLPAVPPAPAQQPVAEHPLDADEPLPKFEVEAERWKPLDNAFVFDNSGAQPTIQRGPESGIRQEIRYTLTPEPGRWNFETKLHLRPAEGVTQADLANVRANTAAGIEQLVNRQAHVLPGPDVEARANVVFVDDPADSHSTIDVVPGVPDDRKNPMDQHRWAAAASPSDFTHEVMHFFGVRDAYPHPRQLLDTADSPVPGDLMDVRQPGTDYRVLDRHMRQIMDVASPHLPGSLVTDGVIPSASGTTFDSQRETNSSDVSPAVPPSDRPRRHHGGHHDPYGGRSQQSRSSHGPRSHHSSSYTTPSSSTAVPSSQPAGPVRLDNPQLRANPPRPQWMYRGDTRPPAEIFRDGMTSWGRDYDLVSHVHGGDAARNSGYVSVTPSATAAHQFVVPDGGEPVRHHGRWYVPMSGQIYQIESSGNMIHMASQNLPRDLLDRMQYQTEWDSVRHVDPRNIHSAMTVSGRFHQGPDGRRTILPGTTPQLTNVENRGYVPGFRGYDPHADPRSGFSRNTDLGLAPPRPSRSSHESIRSVPASSTYATSSSYYPVTSSSSSRYYPTSSDRYYYDRRPGLPPGQADSPGAAPAPGGQSSPGSVRVPGSIADSPRIQAPAGPVSTETVAAQIDPGANRVVLVPSPEPGGRGVEFADSGTRVARDLGKEVVALVDNGRGKLQWRSFQPDGSRPRVVRDDNPVTADSATPETAPPAAEPRPSPQQAPTFTVESERWKPLDNAFVLDSEGGRQTIQRGPESGIRQEIRYTLTPEPGRWNFETKLLLRAADGVNLADLATVRANTAAGIERLLNQPENVLPGPDVRAHGKVTFVDDPADADGIVDVVPGVPDDRKNPMDQHRWAAGASPSDFTHEVMHFFGVRDAYPHPRQLLDTADSPVPGDLMDVHQPGGDYRILDRHMRQIMEIASPHLPGSLATDGVIPPVPSSTPSTQRGTNPSDVSPGVSPDDRYRYSHESSRSHRSHHSSSSRHAPSYSTYVAAPSYSSGSSRAVPAQPAGLVRLDNPQLRSNPPRPQWMYRGDTRPPEVIFRDGMTAWGTNYNLVSHVHGGDAARNSGYVSVTPSSAAAHQFVVPDGGEPVRHHGRWYVPMSGQIYQIESSGNMIHMASQNLPRDLLDRMQYQSEWDSVRHVDRRNIHSAMTVSGHFHQGPDGRRTILPGTTPRLSNVENRDFVPGYRGYDPHADPGSGFTRDTDLGLGRSSRRRRSPSYDEDDYDDHPPSSSYRRR</sequence>
<feature type="compositionally biased region" description="Low complexity" evidence="1">
    <location>
        <begin position="1199"/>
        <end position="1210"/>
    </location>
</feature>
<feature type="compositionally biased region" description="Low complexity" evidence="1">
    <location>
        <begin position="3429"/>
        <end position="3460"/>
    </location>
</feature>
<feature type="compositionally biased region" description="Polar residues" evidence="1">
    <location>
        <begin position="1925"/>
        <end position="1945"/>
    </location>
</feature>
<feature type="region of interest" description="Disordered" evidence="1">
    <location>
        <begin position="1924"/>
        <end position="1945"/>
    </location>
</feature>
<dbReference type="RefSeq" id="WP_324265240.1">
    <property type="nucleotide sequence ID" value="NZ_JAWLNX010000005.1"/>
</dbReference>
<feature type="region of interest" description="Disordered" evidence="1">
    <location>
        <begin position="424"/>
        <end position="911"/>
    </location>
</feature>
<feature type="compositionally biased region" description="Low complexity" evidence="1">
    <location>
        <begin position="860"/>
        <end position="887"/>
    </location>
</feature>
<feature type="compositionally biased region" description="Basic and acidic residues" evidence="1">
    <location>
        <begin position="2695"/>
        <end position="2711"/>
    </location>
</feature>
<feature type="region of interest" description="Disordered" evidence="1">
    <location>
        <begin position="3819"/>
        <end position="3878"/>
    </location>
</feature>
<feature type="compositionally biased region" description="Gly residues" evidence="1">
    <location>
        <begin position="509"/>
        <end position="521"/>
    </location>
</feature>
<feature type="compositionally biased region" description="Low complexity" evidence="1">
    <location>
        <begin position="3471"/>
        <end position="3491"/>
    </location>
</feature>
<feature type="region of interest" description="Disordered" evidence="1">
    <location>
        <begin position="3571"/>
        <end position="3616"/>
    </location>
</feature>
<feature type="region of interest" description="Disordered" evidence="1">
    <location>
        <begin position="2792"/>
        <end position="2819"/>
    </location>
</feature>
<feature type="compositionally biased region" description="Polar residues" evidence="1">
    <location>
        <begin position="527"/>
        <end position="548"/>
    </location>
</feature>
<feature type="region of interest" description="Disordered" evidence="1">
    <location>
        <begin position="1408"/>
        <end position="1432"/>
    </location>
</feature>
<feature type="compositionally biased region" description="Pro residues" evidence="1">
    <location>
        <begin position="3598"/>
        <end position="3610"/>
    </location>
</feature>
<feature type="domain" description="Outer membrane channel protein CpnT-like N-terminal" evidence="2">
    <location>
        <begin position="1"/>
        <end position="142"/>
    </location>
</feature>